<dbReference type="AlphaFoldDB" id="A0A9N9CF15"/>
<gene>
    <name evidence="1" type="ORF">AGERDE_LOCUS8955</name>
</gene>
<name>A0A9N9CF15_9GLOM</name>
<accession>A0A9N9CF15</accession>
<comment type="caution">
    <text evidence="1">The sequence shown here is derived from an EMBL/GenBank/DDBJ whole genome shotgun (WGS) entry which is preliminary data.</text>
</comment>
<evidence type="ECO:0000313" key="1">
    <source>
        <dbReference type="EMBL" id="CAG8598087.1"/>
    </source>
</evidence>
<reference evidence="1" key="1">
    <citation type="submission" date="2021-06" db="EMBL/GenBank/DDBJ databases">
        <authorList>
            <person name="Kallberg Y."/>
            <person name="Tangrot J."/>
            <person name="Rosling A."/>
        </authorList>
    </citation>
    <scope>NUCLEOTIDE SEQUENCE</scope>
    <source>
        <strain evidence="1">MT106</strain>
    </source>
</reference>
<dbReference type="EMBL" id="CAJVPL010002068">
    <property type="protein sequence ID" value="CAG8598087.1"/>
    <property type="molecule type" value="Genomic_DNA"/>
</dbReference>
<evidence type="ECO:0000313" key="2">
    <source>
        <dbReference type="Proteomes" id="UP000789831"/>
    </source>
</evidence>
<sequence>MSDKFESLCEFLRNVPLTQITNSSILYQLLLRKVEDEDVTDDHKEHLRLLQDNNQAID</sequence>
<dbReference type="Proteomes" id="UP000789831">
    <property type="component" value="Unassembled WGS sequence"/>
</dbReference>
<organism evidence="1 2">
    <name type="scientific">Ambispora gerdemannii</name>
    <dbReference type="NCBI Taxonomy" id="144530"/>
    <lineage>
        <taxon>Eukaryota</taxon>
        <taxon>Fungi</taxon>
        <taxon>Fungi incertae sedis</taxon>
        <taxon>Mucoromycota</taxon>
        <taxon>Glomeromycotina</taxon>
        <taxon>Glomeromycetes</taxon>
        <taxon>Archaeosporales</taxon>
        <taxon>Ambisporaceae</taxon>
        <taxon>Ambispora</taxon>
    </lineage>
</organism>
<proteinExistence type="predicted"/>
<protein>
    <submittedName>
        <fullName evidence="1">1147_t:CDS:1</fullName>
    </submittedName>
</protein>
<keyword evidence="2" id="KW-1185">Reference proteome</keyword>